<reference evidence="1 2" key="1">
    <citation type="submission" date="2022-03" db="EMBL/GenBank/DDBJ databases">
        <title>Genome data of Colletotrichum spp.</title>
        <authorList>
            <person name="Utami Y.D."/>
            <person name="Hiruma K."/>
        </authorList>
    </citation>
    <scope>NUCLEOTIDE SEQUENCE [LARGE SCALE GENOMIC DNA]</scope>
    <source>
        <strain evidence="1 2">MAFF 239500</strain>
    </source>
</reference>
<dbReference type="RefSeq" id="XP_049131472.1">
    <property type="nucleotide sequence ID" value="XM_049275515.1"/>
</dbReference>
<dbReference type="AlphaFoldDB" id="A0AA37PBF2"/>
<accession>A0AA37PBF2</accession>
<gene>
    <name evidence="1" type="ORF">ColSpa_09303</name>
</gene>
<dbReference type="EMBL" id="BQXU01000027">
    <property type="protein sequence ID" value="GKT49122.1"/>
    <property type="molecule type" value="Genomic_DNA"/>
</dbReference>
<dbReference type="Proteomes" id="UP001055115">
    <property type="component" value="Unassembled WGS sequence"/>
</dbReference>
<keyword evidence="2" id="KW-1185">Reference proteome</keyword>
<proteinExistence type="predicted"/>
<evidence type="ECO:0000313" key="1">
    <source>
        <dbReference type="EMBL" id="GKT49122.1"/>
    </source>
</evidence>
<organism evidence="1 2">
    <name type="scientific">Colletotrichum spaethianum</name>
    <dbReference type="NCBI Taxonomy" id="700344"/>
    <lineage>
        <taxon>Eukaryota</taxon>
        <taxon>Fungi</taxon>
        <taxon>Dikarya</taxon>
        <taxon>Ascomycota</taxon>
        <taxon>Pezizomycotina</taxon>
        <taxon>Sordariomycetes</taxon>
        <taxon>Hypocreomycetidae</taxon>
        <taxon>Glomerellales</taxon>
        <taxon>Glomerellaceae</taxon>
        <taxon>Colletotrichum</taxon>
        <taxon>Colletotrichum spaethianum species complex</taxon>
    </lineage>
</organism>
<name>A0AA37PBF2_9PEZI</name>
<dbReference type="GeneID" id="73330105"/>
<evidence type="ECO:0000313" key="2">
    <source>
        <dbReference type="Proteomes" id="UP001055115"/>
    </source>
</evidence>
<protein>
    <submittedName>
        <fullName evidence="1">Uncharacterized protein</fullName>
    </submittedName>
</protein>
<sequence length="93" mass="10026">MDLSWQSNLKKGTKADSALAPLNSLDALQGACTYYVCLVIGIVPVSLPYGSNPSFSVPHQAWTTIATNHFDLSAPSQSWMAHGRCRRRSGTAC</sequence>
<comment type="caution">
    <text evidence="1">The sequence shown here is derived from an EMBL/GenBank/DDBJ whole genome shotgun (WGS) entry which is preliminary data.</text>
</comment>